<dbReference type="NCBIfam" id="TIGR01489">
    <property type="entry name" value="DKMTPPase-SF"/>
    <property type="match status" value="1"/>
</dbReference>
<feature type="active site" description="Proton donor" evidence="6">
    <location>
        <position position="10"/>
    </location>
</feature>
<feature type="binding site" evidence="8">
    <location>
        <position position="8"/>
    </location>
    <ligand>
        <name>Mg(2+)</name>
        <dbReference type="ChEBI" id="CHEBI:18420"/>
    </ligand>
</feature>
<dbReference type="CTD" id="493911"/>
<name>V9L950_CALMI</name>
<reference evidence="10" key="4">
    <citation type="submission" date="2025-05" db="UniProtKB">
        <authorList>
            <consortium name="Ensembl"/>
        </authorList>
    </citation>
    <scope>IDENTIFICATION</scope>
</reference>
<dbReference type="PANTHER" id="PTHR20889">
    <property type="entry name" value="PHOSPHATASE, ORPHAN 1, 2"/>
    <property type="match status" value="1"/>
</dbReference>
<reference evidence="9 11" key="3">
    <citation type="journal article" date="2014" name="Nature">
        <title>Elephant shark genome provides unique insights into gnathostome evolution.</title>
        <authorList>
            <consortium name="International Elephant Shark Genome Sequencing Consortium"/>
            <person name="Venkatesh B."/>
            <person name="Lee A.P."/>
            <person name="Ravi V."/>
            <person name="Maurya A.K."/>
            <person name="Lian M.M."/>
            <person name="Swann J.B."/>
            <person name="Ohta Y."/>
            <person name="Flajnik M.F."/>
            <person name="Sutoh Y."/>
            <person name="Kasahara M."/>
            <person name="Hoon S."/>
            <person name="Gangu V."/>
            <person name="Roy S.W."/>
            <person name="Irimia M."/>
            <person name="Korzh V."/>
            <person name="Kondrychyn I."/>
            <person name="Lim Z.W."/>
            <person name="Tay B.H."/>
            <person name="Tohari S."/>
            <person name="Kong K.W."/>
            <person name="Ho S."/>
            <person name="Lorente-Galdos B."/>
            <person name="Quilez J."/>
            <person name="Marques-Bonet T."/>
            <person name="Raney B.J."/>
            <person name="Ingham P.W."/>
            <person name="Tay A."/>
            <person name="Hillier L.W."/>
            <person name="Minx P."/>
            <person name="Boehm T."/>
            <person name="Wilson R.K."/>
            <person name="Brenner S."/>
            <person name="Warren W.C."/>
        </authorList>
    </citation>
    <scope>NUCLEOTIDE SEQUENCE</scope>
    <source>
        <tissue evidence="9">Spleen</tissue>
    </source>
</reference>
<dbReference type="Proteomes" id="UP000314986">
    <property type="component" value="Unassembled WGS sequence"/>
</dbReference>
<dbReference type="PANTHER" id="PTHR20889:SF1">
    <property type="entry name" value="PYRIDOXAL PHOSPHATE PHOSPHATASE PHOSPHO2"/>
    <property type="match status" value="1"/>
</dbReference>
<evidence type="ECO:0000313" key="9">
    <source>
        <dbReference type="EMBL" id="AFP08346.1"/>
    </source>
</evidence>
<dbReference type="EMBL" id="JW875829">
    <property type="protein sequence ID" value="AFP08346.1"/>
    <property type="molecule type" value="mRNA"/>
</dbReference>
<evidence type="ECO:0000256" key="8">
    <source>
        <dbReference type="PIRSR" id="PIRSR031051-3"/>
    </source>
</evidence>
<evidence type="ECO:0000256" key="4">
    <source>
        <dbReference type="ARBA" id="ARBA00022801"/>
    </source>
</evidence>
<evidence type="ECO:0000256" key="7">
    <source>
        <dbReference type="PIRSR" id="PIRSR031051-2"/>
    </source>
</evidence>
<dbReference type="AlphaFoldDB" id="V9L950"/>
<dbReference type="NCBIfam" id="TIGR01488">
    <property type="entry name" value="HAD-SF-IB"/>
    <property type="match status" value="1"/>
</dbReference>
<evidence type="ECO:0000256" key="5">
    <source>
        <dbReference type="ARBA" id="ARBA00022842"/>
    </source>
</evidence>
<dbReference type="InterPro" id="IPR036412">
    <property type="entry name" value="HAD-like_sf"/>
</dbReference>
<feature type="binding site" evidence="7">
    <location>
        <position position="99"/>
    </location>
    <ligand>
        <name>substrate</name>
    </ligand>
</feature>
<dbReference type="GO" id="GO:0046872">
    <property type="term" value="F:metal ion binding"/>
    <property type="evidence" value="ECO:0007669"/>
    <property type="project" value="UniProtKB-KW"/>
</dbReference>
<evidence type="ECO:0000256" key="2">
    <source>
        <dbReference type="ARBA" id="ARBA00008541"/>
    </source>
</evidence>
<dbReference type="OMA" id="HNLADCF"/>
<keyword evidence="3 8" id="KW-0479">Metal-binding</keyword>
<dbReference type="STRING" id="7868.ENSCMIP00000025573"/>
<accession>V9L950</accession>
<evidence type="ECO:0000313" key="10">
    <source>
        <dbReference type="Ensembl" id="ENSCMIP00000025573.1"/>
    </source>
</evidence>
<organism evidence="9">
    <name type="scientific">Callorhinchus milii</name>
    <name type="common">Ghost shark</name>
    <dbReference type="NCBI Taxonomy" id="7868"/>
    <lineage>
        <taxon>Eukaryota</taxon>
        <taxon>Metazoa</taxon>
        <taxon>Chordata</taxon>
        <taxon>Craniata</taxon>
        <taxon>Vertebrata</taxon>
        <taxon>Chondrichthyes</taxon>
        <taxon>Holocephali</taxon>
        <taxon>Chimaeriformes</taxon>
        <taxon>Callorhinchidae</taxon>
        <taxon>Callorhinchus</taxon>
    </lineage>
</organism>
<keyword evidence="5 8" id="KW-0460">Magnesium</keyword>
<reference evidence="11" key="2">
    <citation type="journal article" date="2007" name="PLoS Biol.">
        <title>Survey sequencing and comparative analysis of the elephant shark (Callorhinchus milii) genome.</title>
        <authorList>
            <person name="Venkatesh B."/>
            <person name="Kirkness E.F."/>
            <person name="Loh Y.H."/>
            <person name="Halpern A.L."/>
            <person name="Lee A.P."/>
            <person name="Johnson J."/>
            <person name="Dandona N."/>
            <person name="Viswanathan L.D."/>
            <person name="Tay A."/>
            <person name="Venter J.C."/>
            <person name="Strausberg R.L."/>
            <person name="Brenner S."/>
        </authorList>
    </citation>
    <scope>NUCLEOTIDE SEQUENCE [LARGE SCALE GENOMIC DNA]</scope>
</reference>
<proteinExistence type="evidence at transcript level"/>
<dbReference type="InterPro" id="IPR016965">
    <property type="entry name" value="Pase_PHOSPHO-typ"/>
</dbReference>
<feature type="active site" description="Nucleophile" evidence="6">
    <location>
        <position position="8"/>
    </location>
</feature>
<feature type="binding site" evidence="8">
    <location>
        <position position="10"/>
    </location>
    <ligand>
        <name>Mg(2+)</name>
        <dbReference type="ChEBI" id="CHEBI:18420"/>
    </ligand>
</feature>
<dbReference type="GeneTree" id="ENSGT00390000007741"/>
<evidence type="ECO:0000313" key="11">
    <source>
        <dbReference type="Proteomes" id="UP000314986"/>
    </source>
</evidence>
<evidence type="ECO:0000256" key="1">
    <source>
        <dbReference type="ARBA" id="ARBA00001946"/>
    </source>
</evidence>
<protein>
    <submittedName>
        <fullName evidence="10">Phosphatase, orphan 2</fullName>
    </submittedName>
    <submittedName>
        <fullName evidence="9">Pyridoxal phosphate phosphatase PHOSPHO2-like protein</fullName>
    </submittedName>
</protein>
<dbReference type="GeneID" id="103176439"/>
<keyword evidence="4" id="KW-0378">Hydrolase</keyword>
<comment type="cofactor">
    <cofactor evidence="1 8">
        <name>Mg(2+)</name>
        <dbReference type="ChEBI" id="CHEBI:18420"/>
    </cofactor>
</comment>
<dbReference type="Ensembl" id="ENSCMIT00000025996.1">
    <property type="protein sequence ID" value="ENSCMIP00000025573.1"/>
    <property type="gene ID" value="ENSCMIG00000011237.1"/>
</dbReference>
<gene>
    <name evidence="10" type="primary">phospho2</name>
</gene>
<comment type="similarity">
    <text evidence="2">Belongs to the HAD-like hydrolase superfamily. PHOSPHO family.</text>
</comment>
<dbReference type="SUPFAM" id="SSF56784">
    <property type="entry name" value="HAD-like"/>
    <property type="match status" value="1"/>
</dbReference>
<feature type="binding site" evidence="7">
    <location>
        <position position="19"/>
    </location>
    <ligand>
        <name>substrate</name>
    </ligand>
</feature>
<dbReference type="GO" id="GO:0016791">
    <property type="term" value="F:phosphatase activity"/>
    <property type="evidence" value="ECO:0007669"/>
    <property type="project" value="InterPro"/>
</dbReference>
<keyword evidence="11" id="KW-1185">Reference proteome</keyword>
<dbReference type="OrthoDB" id="10267182at2759"/>
<evidence type="ECO:0000256" key="6">
    <source>
        <dbReference type="PIRSR" id="PIRSR031051-1"/>
    </source>
</evidence>
<feature type="binding site" evidence="8">
    <location>
        <position position="179"/>
    </location>
    <ligand>
        <name>Mg(2+)</name>
        <dbReference type="ChEBI" id="CHEBI:18420"/>
    </ligand>
</feature>
<dbReference type="InterPro" id="IPR023214">
    <property type="entry name" value="HAD_sf"/>
</dbReference>
<dbReference type="Pfam" id="PF06888">
    <property type="entry name" value="Put_Phosphatase"/>
    <property type="match status" value="1"/>
</dbReference>
<dbReference type="PIRSF" id="PIRSF031051">
    <property type="entry name" value="PyrdxlP_Pase_PHOSPHO2"/>
    <property type="match status" value="1"/>
</dbReference>
<dbReference type="InterPro" id="IPR006384">
    <property type="entry name" value="HAD_hydro_PyrdxlP_Pase-like"/>
</dbReference>
<reference evidence="11" key="1">
    <citation type="journal article" date="2006" name="Science">
        <title>Ancient noncoding elements conserved in the human genome.</title>
        <authorList>
            <person name="Venkatesh B."/>
            <person name="Kirkness E.F."/>
            <person name="Loh Y.H."/>
            <person name="Halpern A.L."/>
            <person name="Lee A.P."/>
            <person name="Johnson J."/>
            <person name="Dandona N."/>
            <person name="Viswanathan L.D."/>
            <person name="Tay A."/>
            <person name="Venter J.C."/>
            <person name="Strausberg R.L."/>
            <person name="Brenner S."/>
        </authorList>
    </citation>
    <scope>NUCLEOTIDE SEQUENCE [LARGE SCALE GENOMIC DNA]</scope>
</reference>
<sequence>MKTLLVFDFDHTIIDENSDTWVVRCTPENKLPHWLRKSYQGKGWNEYMGRVLGYIGAQGINESKMKQVMEAIPYTPGMVNLLQFICQNKDFFDCIIISDSNTVFIDWILKATESGVSFNRIFSNPAGFDDQGHLTLQSFHSHDCSQCPDNLCKKKVLLDFVDDQFKAGVRYSRTIYIGDGGNDVCPTVGLKTFDIVMPRKGYRLEKQLHKMVSEDIDSIQPSVIVWSSGEEILSHLRKYANT</sequence>
<dbReference type="KEGG" id="cmk:103176439"/>
<evidence type="ECO:0000256" key="3">
    <source>
        <dbReference type="ARBA" id="ARBA00022723"/>
    </source>
</evidence>
<dbReference type="Gene3D" id="3.40.50.1000">
    <property type="entry name" value="HAD superfamily/HAD-like"/>
    <property type="match status" value="1"/>
</dbReference>